<dbReference type="VEuPathDB" id="PlasmoDB:PRCDC_1419500"/>
<reference evidence="4 5" key="1">
    <citation type="submission" date="2016-09" db="EMBL/GenBank/DDBJ databases">
        <authorList>
            <consortium name="Pathogen Informatics"/>
        </authorList>
    </citation>
    <scope>NUCLEOTIDE SEQUENCE [LARGE SCALE GENOMIC DNA]</scope>
</reference>
<protein>
    <submittedName>
        <fullName evidence="4">Tetratricopeptide repeat family protein, putative</fullName>
    </submittedName>
</protein>
<proteinExistence type="predicted"/>
<dbReference type="Gene3D" id="1.25.10.10">
    <property type="entry name" value="Leucine-rich Repeat Variant"/>
    <property type="match status" value="1"/>
</dbReference>
<dbReference type="PANTHER" id="PTHR45994">
    <property type="entry name" value="FI21225P1"/>
    <property type="match status" value="1"/>
</dbReference>
<dbReference type="GO" id="GO:0005737">
    <property type="term" value="C:cytoplasm"/>
    <property type="evidence" value="ECO:0007669"/>
    <property type="project" value="UniProtKB-SubCell"/>
</dbReference>
<dbReference type="InterPro" id="IPR011990">
    <property type="entry name" value="TPR-like_helical_dom_sf"/>
</dbReference>
<comment type="subcellular location">
    <subcellularLocation>
        <location evidence="1">Cytoplasm</location>
    </subcellularLocation>
</comment>
<dbReference type="Pfam" id="PF13181">
    <property type="entry name" value="TPR_8"/>
    <property type="match status" value="2"/>
</dbReference>
<dbReference type="InterPro" id="IPR019734">
    <property type="entry name" value="TPR_rpt"/>
</dbReference>
<gene>
    <name evidence="4" type="ORF">PRG01_1419900</name>
</gene>
<dbReference type="InterPro" id="IPR011989">
    <property type="entry name" value="ARM-like"/>
</dbReference>
<keyword evidence="2" id="KW-0963">Cytoplasm</keyword>
<dbReference type="OrthoDB" id="433738at2759"/>
<evidence type="ECO:0000256" key="1">
    <source>
        <dbReference type="ARBA" id="ARBA00004496"/>
    </source>
</evidence>
<organism evidence="4 5">
    <name type="scientific">Plasmodium reichenowi</name>
    <dbReference type="NCBI Taxonomy" id="5854"/>
    <lineage>
        <taxon>Eukaryota</taxon>
        <taxon>Sar</taxon>
        <taxon>Alveolata</taxon>
        <taxon>Apicomplexa</taxon>
        <taxon>Aconoidasida</taxon>
        <taxon>Haemosporida</taxon>
        <taxon>Plasmodiidae</taxon>
        <taxon>Plasmodium</taxon>
        <taxon>Plasmodium (Laverania)</taxon>
    </lineage>
</organism>
<dbReference type="Gene3D" id="1.25.40.10">
    <property type="entry name" value="Tetratricopeptide repeat domain"/>
    <property type="match status" value="1"/>
</dbReference>
<accession>A0A2P9DP01</accession>
<dbReference type="AlphaFoldDB" id="A0A2P9DP01"/>
<feature type="compositionally biased region" description="Low complexity" evidence="3">
    <location>
        <begin position="932"/>
        <end position="946"/>
    </location>
</feature>
<name>A0A2P9DP01_PLARE</name>
<dbReference type="VEuPathDB" id="PlasmoDB:PRG01_1419900"/>
<dbReference type="Proteomes" id="UP000240500">
    <property type="component" value="Chromosome 14"/>
</dbReference>
<dbReference type="InterPro" id="IPR016024">
    <property type="entry name" value="ARM-type_fold"/>
</dbReference>
<dbReference type="GO" id="GO:0051879">
    <property type="term" value="F:Hsp90 protein binding"/>
    <property type="evidence" value="ECO:0007669"/>
    <property type="project" value="TreeGrafter"/>
</dbReference>
<dbReference type="PANTHER" id="PTHR45994:SF1">
    <property type="entry name" value="FI21225P1"/>
    <property type="match status" value="1"/>
</dbReference>
<dbReference type="SMART" id="SM00028">
    <property type="entry name" value="TPR"/>
    <property type="match status" value="2"/>
</dbReference>
<dbReference type="SUPFAM" id="SSF48452">
    <property type="entry name" value="TPR-like"/>
    <property type="match status" value="1"/>
</dbReference>
<sequence>MQEFIMNILSKEKIGKIEKLKNDGNELYRNKKYKEALCIYDNAVCEFCGGSGDSLKIKEMVKEFSKNDETNNINKLSDDNNNNNNNNMIDENNKKCDFSYIYEIQNLFIKICHNISLCYYFLEDFEKSIEYCLYINEMNNNHYKSYHTLGLCYEKLKDYQKSIHYFDRCKIVLLKNQNNKNKDNNNKSEINRINEKLRDIMKIIDQNKNDPYKNISNIKKYLLDENTNNINDIEENNKKIKLLHSIYNQKFYILLKENIFLFLFDFIKKNDHTSNYDDCNNNNNNNNILYSHNINCLLLEKTAIYVIYKILSKLDNEHIIIENSKDENYNKNRNICINKLNNSKLQYYYDIDYIKMILSFNEYFTKDWIYNYIKKQINILENLKFSKDETLYKEHVDILSYIINIMKYVYVINNDYILNIINSYYLNSDNSNINNSGINALTFLCKKKQFLTQNCKDNRKKKNDLLEMLKKENYLNIQNNIQNNNNNNYFYKNEFIEFHFSDSLKYPLCINSEIKKIIQNVIGMYEHFSSSIEYTLILIFTLLHDPQRPKEKDIEMNDVIYDCIDNYFHHNENILIEWFVCIKCLFLVDKNIILNYLIGKTEYIVKILHFITNCIGRKTKEELSIYIDVLLLLLNISEIRFMFTNYIDMYINIMKSLNYDQCFLKLLLGTFKLYMHNIDFKQQIQDNVDLFFYAKEILKQFLLTYDNDADGKNNTNNDKREENEEQTSHLNYSNLNSYTCCVKKCDENDTMKKDIINQKKDEKNKKHCELVDKKKKDHKYIHSYMSCEKTLKDLIEMLFYLSLHIEFKKQLLEEKNNYILFFLIKVGHDINKKKLDNTYKYIYCNTINNLILTKNDEKIKRREINKTNLSNFDNEQIEALEQFYDKLPKEARPKTDPLYDYGDEETSNKLIDLLLYNEKYQMNHINDKNKKNNNNNNNSNTMNNSNLSPLSSKCSYTNGTIINIIYNFINSNFFTTNIAESVCEIISKFVKNTNNIGIVLVNNGLKTLLLASKHITNKKNCALALSEIFIYTNPKLIHFYEAYDSLPLLIEQLKSDEELLIFKTLMAITNILTIDENVAIKAMQLNLWYKCFDILSTENEYIKSASLECICNLCSQSHVHQYIYDKYQTIMKSKNESDKDILFVDIQIIYSFTMEYQNYKCVFAATGALGMLSSDLRLPYYLVRTKGIDHIFSSFNNTTDQNILLRILTFFNNIMTCDDIPDDILKKIKTYVEQKKDLNEENTQMANFILQ</sequence>
<feature type="region of interest" description="Disordered" evidence="3">
    <location>
        <begin position="926"/>
        <end position="946"/>
    </location>
</feature>
<dbReference type="EMBL" id="LT969577">
    <property type="protein sequence ID" value="SOV82769.1"/>
    <property type="molecule type" value="Genomic_DNA"/>
</dbReference>
<evidence type="ECO:0000313" key="5">
    <source>
        <dbReference type="Proteomes" id="UP000240500"/>
    </source>
</evidence>
<evidence type="ECO:0000256" key="3">
    <source>
        <dbReference type="SAM" id="MobiDB-lite"/>
    </source>
</evidence>
<evidence type="ECO:0000313" key="4">
    <source>
        <dbReference type="EMBL" id="SOV82769.1"/>
    </source>
</evidence>
<dbReference type="SUPFAM" id="SSF48371">
    <property type="entry name" value="ARM repeat"/>
    <property type="match status" value="1"/>
</dbReference>
<evidence type="ECO:0000256" key="2">
    <source>
        <dbReference type="ARBA" id="ARBA00022490"/>
    </source>
</evidence>